<evidence type="ECO:0000259" key="7">
    <source>
        <dbReference type="Pfam" id="PF24827"/>
    </source>
</evidence>
<dbReference type="HAMAP" id="MF_00767">
    <property type="entry name" value="Arg_catab_AstE"/>
    <property type="match status" value="1"/>
</dbReference>
<keyword evidence="3 5" id="KW-0378">Hydrolase</keyword>
<feature type="active site" evidence="5">
    <location>
        <position position="235"/>
    </location>
</feature>
<dbReference type="PANTHER" id="PTHR15162:SF7">
    <property type="entry name" value="SUCCINYLGLUTAMATE DESUCCINYLASE"/>
    <property type="match status" value="1"/>
</dbReference>
<keyword evidence="4 5" id="KW-0862">Zinc</keyword>
<dbReference type="RefSeq" id="WP_265048496.1">
    <property type="nucleotide sequence ID" value="NZ_CP100390.1"/>
</dbReference>
<name>A0ABY6N4Q0_9ALTE</name>
<evidence type="ECO:0000313" key="8">
    <source>
        <dbReference type="EMBL" id="UZE97015.1"/>
    </source>
</evidence>
<reference evidence="8" key="1">
    <citation type="submission" date="2022-06" db="EMBL/GenBank/DDBJ databases">
        <title>Alkalimarinus sp. nov., isolated from gut of a Alitta virens.</title>
        <authorList>
            <person name="Yang A.I."/>
            <person name="Shin N.-R."/>
        </authorList>
    </citation>
    <scope>NUCLEOTIDE SEQUENCE</scope>
    <source>
        <strain evidence="8">A2M4</strain>
    </source>
</reference>
<dbReference type="Pfam" id="PF24827">
    <property type="entry name" value="AstE_AspA_cat"/>
    <property type="match status" value="1"/>
</dbReference>
<organism evidence="8 9">
    <name type="scientific">Alkalimarinus alittae</name>
    <dbReference type="NCBI Taxonomy" id="2961619"/>
    <lineage>
        <taxon>Bacteria</taxon>
        <taxon>Pseudomonadati</taxon>
        <taxon>Pseudomonadota</taxon>
        <taxon>Gammaproteobacteria</taxon>
        <taxon>Alteromonadales</taxon>
        <taxon>Alteromonadaceae</taxon>
        <taxon>Alkalimarinus</taxon>
    </lineage>
</organism>
<dbReference type="SUPFAM" id="SSF53187">
    <property type="entry name" value="Zn-dependent exopeptidases"/>
    <property type="match status" value="1"/>
</dbReference>
<feature type="domain" description="Succinylglutamate desuccinylase/Aspartoacylase catalytic" evidence="7">
    <location>
        <begin position="67"/>
        <end position="250"/>
    </location>
</feature>
<feature type="domain" description="AstE/AspA barrel-sandwich hybrid" evidence="6">
    <location>
        <begin position="275"/>
        <end position="346"/>
    </location>
</feature>
<comment type="function">
    <text evidence="5">Transforms N(2)-succinylglutamate into succinate and glutamate.</text>
</comment>
<evidence type="ECO:0000256" key="3">
    <source>
        <dbReference type="ARBA" id="ARBA00022801"/>
    </source>
</evidence>
<comment type="catalytic activity">
    <reaction evidence="5">
        <text>N-succinyl-L-glutamate + H2O = L-glutamate + succinate</text>
        <dbReference type="Rhea" id="RHEA:15169"/>
        <dbReference type="ChEBI" id="CHEBI:15377"/>
        <dbReference type="ChEBI" id="CHEBI:29985"/>
        <dbReference type="ChEBI" id="CHEBI:30031"/>
        <dbReference type="ChEBI" id="CHEBI:58763"/>
        <dbReference type="EC" id="3.5.1.96"/>
    </reaction>
</comment>
<keyword evidence="9" id="KW-1185">Reference proteome</keyword>
<protein>
    <recommendedName>
        <fullName evidence="5">Succinylglutamate desuccinylase</fullName>
        <ecNumber evidence="5">3.5.1.96</ecNumber>
    </recommendedName>
</protein>
<evidence type="ECO:0000256" key="4">
    <source>
        <dbReference type="ARBA" id="ARBA00022833"/>
    </source>
</evidence>
<dbReference type="InterPro" id="IPR050178">
    <property type="entry name" value="AspA/AstE_fam"/>
</dbReference>
<feature type="binding site" evidence="5">
    <location>
        <position position="78"/>
    </location>
    <ligand>
        <name>Zn(2+)</name>
        <dbReference type="ChEBI" id="CHEBI:29105"/>
    </ligand>
</feature>
<dbReference type="NCBIfam" id="NF003706">
    <property type="entry name" value="PRK05324.1"/>
    <property type="match status" value="1"/>
</dbReference>
<dbReference type="Pfam" id="PF04952">
    <property type="entry name" value="AstE_AspA_hybrid"/>
    <property type="match status" value="1"/>
</dbReference>
<dbReference type="EC" id="3.5.1.96" evidence="5"/>
<comment type="similarity">
    <text evidence="5">Belongs to the AspA/AstE family. Succinylglutamate desuccinylase subfamily.</text>
</comment>
<dbReference type="EMBL" id="CP100390">
    <property type="protein sequence ID" value="UZE97015.1"/>
    <property type="molecule type" value="Genomic_DNA"/>
</dbReference>
<dbReference type="PANTHER" id="PTHR15162">
    <property type="entry name" value="ASPARTOACYLASE"/>
    <property type="match status" value="1"/>
</dbReference>
<comment type="pathway">
    <text evidence="5">Amino-acid degradation; L-arginine degradation via AST pathway; L-glutamate and succinate from L-arginine: step 5/5.</text>
</comment>
<keyword evidence="1 5" id="KW-0056">Arginine metabolism</keyword>
<gene>
    <name evidence="5" type="primary">astE</name>
    <name evidence="8" type="ORF">NKI27_04480</name>
</gene>
<comment type="cofactor">
    <cofactor evidence="5">
        <name>Zn(2+)</name>
        <dbReference type="ChEBI" id="CHEBI:29105"/>
    </cofactor>
    <text evidence="5">Binds 1 zinc ion per subunit.</text>
</comment>
<evidence type="ECO:0000313" key="9">
    <source>
        <dbReference type="Proteomes" id="UP001163739"/>
    </source>
</evidence>
<dbReference type="InterPro" id="IPR055438">
    <property type="entry name" value="AstE_AspA_cat"/>
</dbReference>
<dbReference type="InterPro" id="IPR007036">
    <property type="entry name" value="Aste_AspA_hybrid_dom"/>
</dbReference>
<dbReference type="InterPro" id="IPR016681">
    <property type="entry name" value="SuccinylGlu_desuccinylase"/>
</dbReference>
<evidence type="ECO:0000256" key="2">
    <source>
        <dbReference type="ARBA" id="ARBA00022723"/>
    </source>
</evidence>
<keyword evidence="2 5" id="KW-0479">Metal-binding</keyword>
<proteinExistence type="inferred from homology"/>
<sequence length="361" mass="40771">MTEEKSTTRRTLFGTSYDFLSHSLENATKSIDPCSVNLVDGSTVILHALGCLEFVPAHNENAIKPTKLILSAGIHGNETAPIEFCNTLINEILDGLYPIKVPTLFIFGNPQAMVAGERFVEQNLNRLFCGLHESTAYSYSVEGKRAALIERYVDSFVKEGGECLVNHYDLHTAIRNSEFEKFAISPYIAGRSTNPSQLQFLAFSDIEAFIFQTTPGNTFSSHTAEKYNAESFTVELGKVRAFGNNLDFKYHAITENLRLRLQGRWPTPRKSEHRIQCFISSHEIINTGKDFVLHIPEDVSNFKKYPKGSLIWEDKEQHYYVKDQDEYIVFPNSQVEAGQRAGIMLRLVNMGDTKHPPPSLH</sequence>
<dbReference type="Proteomes" id="UP001163739">
    <property type="component" value="Chromosome"/>
</dbReference>
<evidence type="ECO:0000256" key="1">
    <source>
        <dbReference type="ARBA" id="ARBA00022503"/>
    </source>
</evidence>
<feature type="binding site" evidence="5">
    <location>
        <position position="75"/>
    </location>
    <ligand>
        <name>Zn(2+)</name>
        <dbReference type="ChEBI" id="CHEBI:29105"/>
    </ligand>
</feature>
<evidence type="ECO:0000256" key="5">
    <source>
        <dbReference type="HAMAP-Rule" id="MF_00767"/>
    </source>
</evidence>
<dbReference type="Gene3D" id="3.40.630.10">
    <property type="entry name" value="Zn peptidases"/>
    <property type="match status" value="1"/>
</dbReference>
<feature type="binding site" evidence="5">
    <location>
        <position position="171"/>
    </location>
    <ligand>
        <name>Zn(2+)</name>
        <dbReference type="ChEBI" id="CHEBI:29105"/>
    </ligand>
</feature>
<evidence type="ECO:0000259" key="6">
    <source>
        <dbReference type="Pfam" id="PF04952"/>
    </source>
</evidence>
<dbReference type="GO" id="GO:0009017">
    <property type="term" value="F:succinylglutamate desuccinylase activity"/>
    <property type="evidence" value="ECO:0007669"/>
    <property type="project" value="UniProtKB-EC"/>
</dbReference>
<accession>A0ABY6N4Q0</accession>